<dbReference type="AlphaFoldDB" id="A0A1Y0IB17"/>
<dbReference type="PANTHER" id="PTHR46211">
    <property type="entry name" value="GLYCEROPHOSPHORYL DIESTER PHOSPHODIESTERASE"/>
    <property type="match status" value="1"/>
</dbReference>
<dbReference type="Pfam" id="PF03009">
    <property type="entry name" value="GDPD"/>
    <property type="match status" value="1"/>
</dbReference>
<name>A0A1Y0IB17_9GAMM</name>
<dbReference type="GO" id="GO:0006629">
    <property type="term" value="P:lipid metabolic process"/>
    <property type="evidence" value="ECO:0007669"/>
    <property type="project" value="InterPro"/>
</dbReference>
<dbReference type="InterPro" id="IPR030395">
    <property type="entry name" value="GP_PDE_dom"/>
</dbReference>
<feature type="domain" description="GP-PDE" evidence="1">
    <location>
        <begin position="1"/>
        <end position="237"/>
    </location>
</feature>
<organism evidence="2 3">
    <name type="scientific">Oleiphilus messinensis</name>
    <dbReference type="NCBI Taxonomy" id="141451"/>
    <lineage>
        <taxon>Bacteria</taxon>
        <taxon>Pseudomonadati</taxon>
        <taxon>Pseudomonadota</taxon>
        <taxon>Gammaproteobacteria</taxon>
        <taxon>Oceanospirillales</taxon>
        <taxon>Oleiphilaceae</taxon>
        <taxon>Oleiphilus</taxon>
    </lineage>
</organism>
<sequence>MIIYGHRGAMGEAPENTLSGFELAYRHGIRHFELDIRLSADGELVVIHDPTLERTTGRKGKPSDYTAAELAEIDARKNVKPWSEFQGIPRLTDILEAVPETVHFQFEVKTDYKDRLNILCNRLVELIQRRQFHDRCAITSSNTWVLKEVKRRDETIATGFVAENRFPNPVDTAIKHGCSYLCINWPLVNRALVVNAQAKNLHVSCWTVNRIHDILELEKAGVDSVITNFPNSTLTYFDNRTKLQVPHPVE</sequence>
<gene>
    <name evidence="2" type="ORF">OLMES_2615</name>
</gene>
<protein>
    <submittedName>
        <fullName evidence="2">Glycerophosphoryl diester phosphodiesterase</fullName>
    </submittedName>
</protein>
<dbReference type="EMBL" id="CP021425">
    <property type="protein sequence ID" value="ARU56665.1"/>
    <property type="molecule type" value="Genomic_DNA"/>
</dbReference>
<dbReference type="InterPro" id="IPR017946">
    <property type="entry name" value="PLC-like_Pdiesterase_TIM-brl"/>
</dbReference>
<dbReference type="CDD" id="cd08556">
    <property type="entry name" value="GDPD"/>
    <property type="match status" value="1"/>
</dbReference>
<evidence type="ECO:0000313" key="2">
    <source>
        <dbReference type="EMBL" id="ARU56665.1"/>
    </source>
</evidence>
<dbReference type="SUPFAM" id="SSF51695">
    <property type="entry name" value="PLC-like phosphodiesterases"/>
    <property type="match status" value="1"/>
</dbReference>
<dbReference type="Gene3D" id="3.20.20.190">
    <property type="entry name" value="Phosphatidylinositol (PI) phosphodiesterase"/>
    <property type="match status" value="1"/>
</dbReference>
<dbReference type="Proteomes" id="UP000196027">
    <property type="component" value="Chromosome"/>
</dbReference>
<reference evidence="2 3" key="1">
    <citation type="submission" date="2017-05" db="EMBL/GenBank/DDBJ databases">
        <title>Genomic insights into alkan degradation activity of Oleiphilus messinensis.</title>
        <authorList>
            <person name="Kozyavkin S.A."/>
            <person name="Slesarev A.I."/>
            <person name="Golyshin P.N."/>
            <person name="Korzhenkov A."/>
            <person name="Golyshina O.N."/>
            <person name="Toshchakov S.V."/>
        </authorList>
    </citation>
    <scope>NUCLEOTIDE SEQUENCE [LARGE SCALE GENOMIC DNA]</scope>
    <source>
        <strain evidence="2 3">ME102</strain>
    </source>
</reference>
<dbReference type="PROSITE" id="PS51704">
    <property type="entry name" value="GP_PDE"/>
    <property type="match status" value="1"/>
</dbReference>
<dbReference type="PROSITE" id="PS50007">
    <property type="entry name" value="PIPLC_X_DOMAIN"/>
    <property type="match status" value="1"/>
</dbReference>
<keyword evidence="3" id="KW-1185">Reference proteome</keyword>
<dbReference type="RefSeq" id="WP_087461630.1">
    <property type="nucleotide sequence ID" value="NZ_CP021425.1"/>
</dbReference>
<evidence type="ECO:0000313" key="3">
    <source>
        <dbReference type="Proteomes" id="UP000196027"/>
    </source>
</evidence>
<dbReference type="KEGG" id="ome:OLMES_2615"/>
<evidence type="ECO:0000259" key="1">
    <source>
        <dbReference type="PROSITE" id="PS51704"/>
    </source>
</evidence>
<dbReference type="PANTHER" id="PTHR46211:SF1">
    <property type="entry name" value="GLYCEROPHOSPHODIESTER PHOSPHODIESTERASE, CYTOPLASMIC"/>
    <property type="match status" value="1"/>
</dbReference>
<dbReference type="GO" id="GO:0008081">
    <property type="term" value="F:phosphoric diester hydrolase activity"/>
    <property type="evidence" value="ECO:0007669"/>
    <property type="project" value="InterPro"/>
</dbReference>
<dbReference type="OrthoDB" id="9795622at2"/>
<accession>A0A1Y0IB17</accession>
<proteinExistence type="predicted"/>